<keyword evidence="3" id="KW-1185">Reference proteome</keyword>
<sequence length="254" mass="28018">MALYDDYDAARGVASTALSAPAMEVRLKEALHDAYDQTQRNRRLKHVREQILGIVELCPVCGIDPPTELDHVLPRGDYEALAIYVRNLVPLCHQCNHRKLAGFAEPGEMGFVHAYFDVLPDVKFLHADIQLDGAALIANFSINAPAVAVGDLGDRLANIHTKLQLNKRYSAEVNLFLAGQAIALHGAFGARGAAGVQSHLRAQARFETTRFYQNHWRPTLLNALVEHEEFCAGGFREVFNVPSDILEDALGQPV</sequence>
<evidence type="ECO:0000313" key="3">
    <source>
        <dbReference type="Proteomes" id="UP000293089"/>
    </source>
</evidence>
<dbReference type="Gene3D" id="1.10.30.50">
    <property type="match status" value="1"/>
</dbReference>
<protein>
    <submittedName>
        <fullName evidence="2">HNH endonuclease</fullName>
    </submittedName>
</protein>
<dbReference type="EMBL" id="SHME01000002">
    <property type="protein sequence ID" value="TAA20543.1"/>
    <property type="molecule type" value="Genomic_DNA"/>
</dbReference>
<comment type="caution">
    <text evidence="2">The sequence shown here is derived from an EMBL/GenBank/DDBJ whole genome shotgun (WGS) entry which is preliminary data.</text>
</comment>
<keyword evidence="2" id="KW-0255">Endonuclease</keyword>
<organism evidence="2 3">
    <name type="scientific">Pseudoxanthomonas winnipegensis</name>
    <dbReference type="NCBI Taxonomy" id="2480810"/>
    <lineage>
        <taxon>Bacteria</taxon>
        <taxon>Pseudomonadati</taxon>
        <taxon>Pseudomonadota</taxon>
        <taxon>Gammaproteobacteria</taxon>
        <taxon>Lysobacterales</taxon>
        <taxon>Lysobacteraceae</taxon>
        <taxon>Pseudoxanthomonas</taxon>
    </lineage>
</organism>
<accession>A0ABY1WF08</accession>
<dbReference type="SMART" id="SM00507">
    <property type="entry name" value="HNHc"/>
    <property type="match status" value="1"/>
</dbReference>
<reference evidence="2 3" key="1">
    <citation type="submission" date="2019-02" db="EMBL/GenBank/DDBJ databases">
        <title>WGS of Pseudoxanthomonas species novum from clinical isolates.</title>
        <authorList>
            <person name="Bernier A.-M."/>
            <person name="Bernard K."/>
            <person name="Vachon A."/>
        </authorList>
    </citation>
    <scope>NUCLEOTIDE SEQUENCE [LARGE SCALE GENOMIC DNA]</scope>
    <source>
        <strain evidence="3">NML 170316</strain>
    </source>
</reference>
<gene>
    <name evidence="2" type="ORF">EA658_06170</name>
</gene>
<keyword evidence="2" id="KW-0540">Nuclease</keyword>
<dbReference type="Proteomes" id="UP000293089">
    <property type="component" value="Unassembled WGS sequence"/>
</dbReference>
<name>A0ABY1WF08_9GAMM</name>
<evidence type="ECO:0000259" key="1">
    <source>
        <dbReference type="SMART" id="SM00507"/>
    </source>
</evidence>
<feature type="domain" description="HNH nuclease" evidence="1">
    <location>
        <begin position="46"/>
        <end position="97"/>
    </location>
</feature>
<keyword evidence="2" id="KW-0378">Hydrolase</keyword>
<proteinExistence type="predicted"/>
<evidence type="ECO:0000313" key="2">
    <source>
        <dbReference type="EMBL" id="TAA20543.1"/>
    </source>
</evidence>
<dbReference type="InterPro" id="IPR003615">
    <property type="entry name" value="HNH_nuc"/>
</dbReference>
<dbReference type="GO" id="GO:0004519">
    <property type="term" value="F:endonuclease activity"/>
    <property type="evidence" value="ECO:0007669"/>
    <property type="project" value="UniProtKB-KW"/>
</dbReference>
<dbReference type="RefSeq" id="WP_130531424.1">
    <property type="nucleotide sequence ID" value="NZ_SHMD01000004.1"/>
</dbReference>
<dbReference type="CDD" id="cd00085">
    <property type="entry name" value="HNHc"/>
    <property type="match status" value="1"/>
</dbReference>